<dbReference type="EMBL" id="CDOD01000006">
    <property type="protein sequence ID" value="CEN33037.1"/>
    <property type="molecule type" value="Genomic_DNA"/>
</dbReference>
<keyword evidence="5" id="KW-1185">Reference proteome</keyword>
<dbReference type="RefSeq" id="WP_041990548.1">
    <property type="nucleotide sequence ID" value="NZ_CDOD01000006.1"/>
</dbReference>
<name>A0A0B7H514_9FLAO</name>
<sequence>MKFYISILLLMFISKSFFAQNDGFSKEIFVSKTKDSLKYRLLTPDKVEKGKKYPLVLFLHGAGERGMDNESQLRNGGTLFSNPSNREKFPSFVLFPQCPPDFYWPIDKRPAEGFMDKNPFEKNAPISTQLKLVDELLTNFIKNNPIDENRIYIMGLSMGGMGTFDFVCRFPNRFAAAIPICGGVNISWLKEFRGKTKFRIYHGDIDSVVSVEFSREAYKALKESGNDVEYIEFYGVGHNSWYPAFNMPDFLPWLYQIKK</sequence>
<keyword evidence="1 2" id="KW-0732">Signal</keyword>
<evidence type="ECO:0000313" key="4">
    <source>
        <dbReference type="EMBL" id="CEN33037.1"/>
    </source>
</evidence>
<dbReference type="Proteomes" id="UP000038055">
    <property type="component" value="Unassembled WGS sequence"/>
</dbReference>
<dbReference type="STRING" id="28189.CCYN74_210038"/>
<evidence type="ECO:0000259" key="3">
    <source>
        <dbReference type="Pfam" id="PF02230"/>
    </source>
</evidence>
<evidence type="ECO:0000256" key="2">
    <source>
        <dbReference type="SAM" id="SignalP"/>
    </source>
</evidence>
<dbReference type="InterPro" id="IPR029058">
    <property type="entry name" value="AB_hydrolase_fold"/>
</dbReference>
<dbReference type="InterPro" id="IPR050955">
    <property type="entry name" value="Plant_Biomass_Hydrol_Est"/>
</dbReference>
<dbReference type="SUPFAM" id="SSF53474">
    <property type="entry name" value="alpha/beta-Hydrolases"/>
    <property type="match status" value="1"/>
</dbReference>
<protein>
    <submittedName>
        <fullName evidence="4">Phospholipase/carboxylesterase</fullName>
    </submittedName>
</protein>
<dbReference type="Pfam" id="PF02230">
    <property type="entry name" value="Abhydrolase_2"/>
    <property type="match status" value="1"/>
</dbReference>
<dbReference type="AlphaFoldDB" id="A0A0B7H514"/>
<feature type="chain" id="PRO_5002117061" evidence="2">
    <location>
        <begin position="20"/>
        <end position="259"/>
    </location>
</feature>
<feature type="domain" description="Phospholipase/carboxylesterase/thioesterase" evidence="3">
    <location>
        <begin position="50"/>
        <end position="244"/>
    </location>
</feature>
<gene>
    <name evidence="4" type="ORF">CCYN2B_140010</name>
</gene>
<dbReference type="GO" id="GO:0016787">
    <property type="term" value="F:hydrolase activity"/>
    <property type="evidence" value="ECO:0007669"/>
    <property type="project" value="InterPro"/>
</dbReference>
<proteinExistence type="predicted"/>
<evidence type="ECO:0000256" key="1">
    <source>
        <dbReference type="ARBA" id="ARBA00022729"/>
    </source>
</evidence>
<reference evidence="5" key="1">
    <citation type="submission" date="2015-01" db="EMBL/GenBank/DDBJ databases">
        <authorList>
            <person name="MANFREDI Pablo"/>
        </authorList>
    </citation>
    <scope>NUCLEOTIDE SEQUENCE [LARGE SCALE GENOMIC DNA]</scope>
    <source>
        <strain evidence="5">Ccyn2B</strain>
    </source>
</reference>
<organism evidence="4 5">
    <name type="scientific">Capnocytophaga cynodegmi</name>
    <dbReference type="NCBI Taxonomy" id="28189"/>
    <lineage>
        <taxon>Bacteria</taxon>
        <taxon>Pseudomonadati</taxon>
        <taxon>Bacteroidota</taxon>
        <taxon>Flavobacteriia</taxon>
        <taxon>Flavobacteriales</taxon>
        <taxon>Flavobacteriaceae</taxon>
        <taxon>Capnocytophaga</taxon>
    </lineage>
</organism>
<accession>A0A0B7H514</accession>
<dbReference type="PANTHER" id="PTHR43037">
    <property type="entry name" value="UNNAMED PRODUCT-RELATED"/>
    <property type="match status" value="1"/>
</dbReference>
<dbReference type="Gene3D" id="3.40.50.1820">
    <property type="entry name" value="alpha/beta hydrolase"/>
    <property type="match status" value="1"/>
</dbReference>
<dbReference type="PANTHER" id="PTHR43037:SF1">
    <property type="entry name" value="BLL1128 PROTEIN"/>
    <property type="match status" value="1"/>
</dbReference>
<feature type="signal peptide" evidence="2">
    <location>
        <begin position="1"/>
        <end position="19"/>
    </location>
</feature>
<dbReference type="InterPro" id="IPR003140">
    <property type="entry name" value="PLipase/COase/thioEstase"/>
</dbReference>
<dbReference type="eggNOG" id="COG4099">
    <property type="taxonomic scope" value="Bacteria"/>
</dbReference>
<evidence type="ECO:0000313" key="5">
    <source>
        <dbReference type="Proteomes" id="UP000038055"/>
    </source>
</evidence>